<dbReference type="InterPro" id="IPR002616">
    <property type="entry name" value="tRNA_ribo_trans-like"/>
</dbReference>
<dbReference type="EMBL" id="KZ308207">
    <property type="protein sequence ID" value="KAG8224681.1"/>
    <property type="molecule type" value="Genomic_DNA"/>
</dbReference>
<dbReference type="GO" id="GO:0006400">
    <property type="term" value="P:tRNA modification"/>
    <property type="evidence" value="ECO:0007669"/>
    <property type="project" value="InterPro"/>
</dbReference>
<reference evidence="7" key="2">
    <citation type="submission" date="2017-10" db="EMBL/GenBank/DDBJ databases">
        <title>Ladona fulva Genome sequencing and assembly.</title>
        <authorList>
            <person name="Murali S."/>
            <person name="Richards S."/>
            <person name="Bandaranaike D."/>
            <person name="Bellair M."/>
            <person name="Blankenburg K."/>
            <person name="Chao H."/>
            <person name="Dinh H."/>
            <person name="Doddapaneni H."/>
            <person name="Dugan-Rocha S."/>
            <person name="Elkadiri S."/>
            <person name="Gnanaolivu R."/>
            <person name="Hernandez B."/>
            <person name="Skinner E."/>
            <person name="Javaid M."/>
            <person name="Lee S."/>
            <person name="Li M."/>
            <person name="Ming W."/>
            <person name="Munidasa M."/>
            <person name="Muniz J."/>
            <person name="Nguyen L."/>
            <person name="Hughes D."/>
            <person name="Osuji N."/>
            <person name="Pu L.-L."/>
            <person name="Puazo M."/>
            <person name="Qu C."/>
            <person name="Quiroz J."/>
            <person name="Raj R."/>
            <person name="Weissenberger G."/>
            <person name="Xin Y."/>
            <person name="Zou X."/>
            <person name="Han Y."/>
            <person name="Worley K."/>
            <person name="Muzny D."/>
            <person name="Gibbs R."/>
        </authorList>
    </citation>
    <scope>NUCLEOTIDE SEQUENCE</scope>
    <source>
        <strain evidence="7">Sampled in the wild</strain>
    </source>
</reference>
<dbReference type="GO" id="GO:0008479">
    <property type="term" value="F:tRNA-guanosine(34) queuine transglycosylase activity"/>
    <property type="evidence" value="ECO:0007669"/>
    <property type="project" value="UniProtKB-UniRule"/>
</dbReference>
<dbReference type="Pfam" id="PF01702">
    <property type="entry name" value="TGT"/>
    <property type="match status" value="1"/>
</dbReference>
<keyword evidence="8" id="KW-1185">Reference proteome</keyword>
<dbReference type="PANTHER" id="PTHR46064:SF1">
    <property type="entry name" value="QUEUINE TRNA-RIBOSYLTRANSFERASE ACCESSORY SUBUNIT 2"/>
    <property type="match status" value="1"/>
</dbReference>
<keyword evidence="3" id="KW-0479">Metal-binding</keyword>
<sequence>MKFVIDTISNSSLSRIGTLKNFHRLPQISFETPILFMYSKGGCIPHLTHDVLQYVSKEYQAIQVPLPSTISCHHPLTKSQEGIADFIGMREYLVYCSVQDPAIPSPAGYNTMDKVSIWCKSGKEHVDSDRYMDIMEAFKPDIYQCLGDGETNVDSTNKRIQKSIKRSLHMFHRCLERHKKSEALKNSAFIALLQGGYDVEERVNYAKEIAGSPIDGFVIDGLHDNSPGVEFFDFDKVKPIVTESVKEFPEDKLRIVHGCWSPETVLKLVELGIDAFDSSFPFAVTERGAALTFPYKASDVCDADVNHKVPVTEDFVKEEHSYEINLGDSKYTEDFQPILKDCQCLCCKKHTRAYINHLLLSKELLARVLLMM</sequence>
<dbReference type="Proteomes" id="UP000792457">
    <property type="component" value="Unassembled WGS sequence"/>
</dbReference>
<dbReference type="GO" id="GO:0046872">
    <property type="term" value="F:metal ion binding"/>
    <property type="evidence" value="ECO:0007669"/>
    <property type="project" value="UniProtKB-KW"/>
</dbReference>
<dbReference type="InterPro" id="IPR036511">
    <property type="entry name" value="TGT-like_sf"/>
</dbReference>
<dbReference type="Gene3D" id="3.20.20.105">
    <property type="entry name" value="Queuine tRNA-ribosyltransferase-like"/>
    <property type="match status" value="1"/>
</dbReference>
<accession>A0A8K0JYL8</accession>
<evidence type="ECO:0000313" key="8">
    <source>
        <dbReference type="Proteomes" id="UP000792457"/>
    </source>
</evidence>
<keyword evidence="2 5" id="KW-0819">tRNA processing</keyword>
<organism evidence="7 8">
    <name type="scientific">Ladona fulva</name>
    <name type="common">Scarce chaser dragonfly</name>
    <name type="synonym">Libellula fulva</name>
    <dbReference type="NCBI Taxonomy" id="123851"/>
    <lineage>
        <taxon>Eukaryota</taxon>
        <taxon>Metazoa</taxon>
        <taxon>Ecdysozoa</taxon>
        <taxon>Arthropoda</taxon>
        <taxon>Hexapoda</taxon>
        <taxon>Insecta</taxon>
        <taxon>Pterygota</taxon>
        <taxon>Palaeoptera</taxon>
        <taxon>Odonata</taxon>
        <taxon>Epiprocta</taxon>
        <taxon>Anisoptera</taxon>
        <taxon>Libelluloidea</taxon>
        <taxon>Libellulidae</taxon>
        <taxon>Ladona</taxon>
    </lineage>
</organism>
<comment type="subcellular location">
    <subcellularLocation>
        <location evidence="5">Cytoplasm</location>
    </subcellularLocation>
</comment>
<dbReference type="OrthoDB" id="27601at2759"/>
<comment type="caution">
    <text evidence="5">Lacks conserved residue(s) required for the propagation of feature annotation.</text>
</comment>
<evidence type="ECO:0000256" key="3">
    <source>
        <dbReference type="ARBA" id="ARBA00022723"/>
    </source>
</evidence>
<dbReference type="GO" id="GO:0005737">
    <property type="term" value="C:cytoplasm"/>
    <property type="evidence" value="ECO:0007669"/>
    <property type="project" value="UniProtKB-SubCell"/>
</dbReference>
<gene>
    <name evidence="7" type="ORF">J437_LFUL003796</name>
</gene>
<comment type="caution">
    <text evidence="7">The sequence shown here is derived from an EMBL/GenBank/DDBJ whole genome shotgun (WGS) entry which is preliminary data.</text>
</comment>
<name>A0A8K0JYL8_LADFU</name>
<comment type="similarity">
    <text evidence="5">Belongs to the queuine tRNA-ribosyltransferase family. QTRT2 subfamily.</text>
</comment>
<dbReference type="InterPro" id="IPR050852">
    <property type="entry name" value="Queuine_tRNA-ribosyltrfase"/>
</dbReference>
<comment type="subunit">
    <text evidence="5">Heterodimer of a catalytic subunit and an accessory subunit.</text>
</comment>
<protein>
    <recommendedName>
        <fullName evidence="5">Queuine tRNA-ribosyltransferase accessory subunit 2</fullName>
    </recommendedName>
    <alternativeName>
        <fullName evidence="5">Queuine tRNA-ribosyltransferase domain-containing protein 1</fullName>
    </alternativeName>
</protein>
<keyword evidence="4" id="KW-0862">Zinc</keyword>
<dbReference type="SUPFAM" id="SSF51713">
    <property type="entry name" value="tRNA-guanine transglycosylase"/>
    <property type="match status" value="1"/>
</dbReference>
<keyword evidence="1 5" id="KW-0963">Cytoplasm</keyword>
<dbReference type="AlphaFoldDB" id="A0A8K0JYL8"/>
<evidence type="ECO:0000256" key="4">
    <source>
        <dbReference type="ARBA" id="ARBA00022833"/>
    </source>
</evidence>
<dbReference type="PANTHER" id="PTHR46064">
    <property type="entry name" value="QUEUINE TRNA-RIBOSYLTRANSFERASE ACCESSORY SUBUNIT 2"/>
    <property type="match status" value="1"/>
</dbReference>
<evidence type="ECO:0000256" key="1">
    <source>
        <dbReference type="ARBA" id="ARBA00022490"/>
    </source>
</evidence>
<dbReference type="NCBIfam" id="TIGR00449">
    <property type="entry name" value="tgt_general"/>
    <property type="match status" value="1"/>
</dbReference>
<evidence type="ECO:0000256" key="5">
    <source>
        <dbReference type="HAMAP-Rule" id="MF_03043"/>
    </source>
</evidence>
<dbReference type="HAMAP" id="MF_03043">
    <property type="entry name" value="QTRT2"/>
    <property type="match status" value="1"/>
</dbReference>
<evidence type="ECO:0000256" key="2">
    <source>
        <dbReference type="ARBA" id="ARBA00022694"/>
    </source>
</evidence>
<evidence type="ECO:0000259" key="6">
    <source>
        <dbReference type="Pfam" id="PF01702"/>
    </source>
</evidence>
<reference evidence="7" key="1">
    <citation type="submission" date="2013-04" db="EMBL/GenBank/DDBJ databases">
        <authorList>
            <person name="Qu J."/>
            <person name="Murali S.C."/>
            <person name="Bandaranaike D."/>
            <person name="Bellair M."/>
            <person name="Blankenburg K."/>
            <person name="Chao H."/>
            <person name="Dinh H."/>
            <person name="Doddapaneni H."/>
            <person name="Downs B."/>
            <person name="Dugan-Rocha S."/>
            <person name="Elkadiri S."/>
            <person name="Gnanaolivu R.D."/>
            <person name="Hernandez B."/>
            <person name="Javaid M."/>
            <person name="Jayaseelan J.C."/>
            <person name="Lee S."/>
            <person name="Li M."/>
            <person name="Ming W."/>
            <person name="Munidasa M."/>
            <person name="Muniz J."/>
            <person name="Nguyen L."/>
            <person name="Ongeri F."/>
            <person name="Osuji N."/>
            <person name="Pu L.-L."/>
            <person name="Puazo M."/>
            <person name="Qu C."/>
            <person name="Quiroz J."/>
            <person name="Raj R."/>
            <person name="Weissenberger G."/>
            <person name="Xin Y."/>
            <person name="Zou X."/>
            <person name="Han Y."/>
            <person name="Richards S."/>
            <person name="Worley K."/>
            <person name="Muzny D."/>
            <person name="Gibbs R."/>
        </authorList>
    </citation>
    <scope>NUCLEOTIDE SEQUENCE</scope>
    <source>
        <strain evidence="7">Sampled in the wild</strain>
    </source>
</reference>
<proteinExistence type="inferred from homology"/>
<feature type="domain" description="tRNA-guanine(15) transglycosylase-like" evidence="6">
    <location>
        <begin position="14"/>
        <end position="372"/>
    </location>
</feature>
<dbReference type="InterPro" id="IPR028592">
    <property type="entry name" value="QTRTD1"/>
</dbReference>
<evidence type="ECO:0000313" key="7">
    <source>
        <dbReference type="EMBL" id="KAG8224681.1"/>
    </source>
</evidence>
<comment type="function">
    <text evidence="5">Non-catalytic subunit of the queuine tRNA-ribosyltransferase (TGT) that catalyzes the base-exchange of a guanine (G) residue with queuine (Q) at position 34 (anticodon wobble position) in tRNAs with GU(N) anticodons (tRNA-Asp, -Asn, -His and -Tyr), resulting in the hypermodified nucleoside queuosine (7-(((4,5-cis-dihydroxy-2-cyclopenten-1-yl)amino)methyl)-7-deazaguanosine).</text>
</comment>